<comment type="function">
    <text evidence="4">Required for dimerization of active 70S ribosomes into 100S ribosomes in stationary phase; 100S ribosomes are translationally inactive and sometimes present during exponential growth.</text>
</comment>
<dbReference type="Proteomes" id="UP000019438">
    <property type="component" value="Chromosome"/>
</dbReference>
<dbReference type="PANTHER" id="PTHR33231:SF1">
    <property type="entry name" value="30S RIBOSOMAL PROTEIN"/>
    <property type="match status" value="1"/>
</dbReference>
<feature type="domain" description="Sigma 54 modulation/S30EA ribosomal protein C-terminal" evidence="5">
    <location>
        <begin position="173"/>
        <end position="225"/>
    </location>
</feature>
<dbReference type="Pfam" id="PF16321">
    <property type="entry name" value="Ribosom_S30AE_C"/>
    <property type="match status" value="1"/>
</dbReference>
<evidence type="ECO:0000256" key="2">
    <source>
        <dbReference type="ARBA" id="ARBA00038695"/>
    </source>
</evidence>
<comment type="subunit">
    <text evidence="4">Interacts with 100S ribosomes.</text>
</comment>
<dbReference type="PANTHER" id="PTHR33231">
    <property type="entry name" value="30S RIBOSOMAL PROTEIN"/>
    <property type="match status" value="1"/>
</dbReference>
<evidence type="ECO:0000313" key="6">
    <source>
        <dbReference type="EMBL" id="AHJ62482.1"/>
    </source>
</evidence>
<comment type="subunit">
    <text evidence="2">Associates exclusively with 100S ribosomes, which are dimers of 70S ribosomes.</text>
</comment>
<dbReference type="InterPro" id="IPR003489">
    <property type="entry name" value="RHF/RaiA"/>
</dbReference>
<dbReference type="GO" id="GO:0045900">
    <property type="term" value="P:negative regulation of translational elongation"/>
    <property type="evidence" value="ECO:0007669"/>
    <property type="project" value="TreeGrafter"/>
</dbReference>
<dbReference type="Gene3D" id="3.30.160.100">
    <property type="entry name" value="Ribosome hibernation promotion factor-like"/>
    <property type="match status" value="1"/>
</dbReference>
<evidence type="ECO:0000256" key="1">
    <source>
        <dbReference type="ARBA" id="ARBA00022845"/>
    </source>
</evidence>
<dbReference type="InterPro" id="IPR034694">
    <property type="entry name" value="HPF_long/plastid"/>
</dbReference>
<dbReference type="NCBIfam" id="TIGR00741">
    <property type="entry name" value="yfiA"/>
    <property type="match status" value="1"/>
</dbReference>
<evidence type="ECO:0000256" key="4">
    <source>
        <dbReference type="HAMAP-Rule" id="MF_00839"/>
    </source>
</evidence>
<dbReference type="GO" id="GO:0043024">
    <property type="term" value="F:ribosomal small subunit binding"/>
    <property type="evidence" value="ECO:0007669"/>
    <property type="project" value="TreeGrafter"/>
</dbReference>
<evidence type="ECO:0000256" key="3">
    <source>
        <dbReference type="ARBA" id="ARBA00041148"/>
    </source>
</evidence>
<organism evidence="6 7">
    <name type="scientific">Granulibacter bethesdensis</name>
    <dbReference type="NCBI Taxonomy" id="364410"/>
    <lineage>
        <taxon>Bacteria</taxon>
        <taxon>Pseudomonadati</taxon>
        <taxon>Pseudomonadota</taxon>
        <taxon>Alphaproteobacteria</taxon>
        <taxon>Acetobacterales</taxon>
        <taxon>Acetobacteraceae</taxon>
        <taxon>Granulibacter</taxon>
    </lineage>
</organism>
<dbReference type="HAMAP" id="MF_00839">
    <property type="entry name" value="HPF"/>
    <property type="match status" value="1"/>
</dbReference>
<dbReference type="InterPro" id="IPR032528">
    <property type="entry name" value="Ribosom_S30AE_C"/>
</dbReference>
<evidence type="ECO:0000313" key="7">
    <source>
        <dbReference type="Proteomes" id="UP000019438"/>
    </source>
</evidence>
<keyword evidence="1 4" id="KW-0810">Translation regulation</keyword>
<protein>
    <recommendedName>
        <fullName evidence="3 4">Ribosome hibernation promoting factor</fullName>
        <shortName evidence="4">HPF</shortName>
    </recommendedName>
</protein>
<keyword evidence="4" id="KW-0963">Cytoplasm</keyword>
<dbReference type="CDD" id="cd00552">
    <property type="entry name" value="RaiA"/>
    <property type="match status" value="1"/>
</dbReference>
<comment type="subcellular location">
    <subcellularLocation>
        <location evidence="4">Cytoplasm</location>
    </subcellularLocation>
</comment>
<dbReference type="AlphaFoldDB" id="A0AAN0RCY0"/>
<dbReference type="SUPFAM" id="SSF69754">
    <property type="entry name" value="Ribosome binding protein Y (YfiA homologue)"/>
    <property type="match status" value="1"/>
</dbReference>
<name>A0AAN0RCY0_9PROT</name>
<dbReference type="InterPro" id="IPR050574">
    <property type="entry name" value="HPF/YfiA_ribosome-assoc"/>
</dbReference>
<accession>A0AAN0RCY0</accession>
<dbReference type="InterPro" id="IPR036567">
    <property type="entry name" value="RHF-like"/>
</dbReference>
<sequence length="236" mass="27003">MRRNIFDHGFASPLARARQFRRRNWRHWLIEVRNMHITVSGKQIDLSDALQERVASQLDTISRKYFDQALEAQVTFSRLRSFFICDINLHAGRGLILRGEGEAADANGAFDDAAEHIAKRLRRYRRRMNAHARDMTHRKKPELAREYILREEDESAVPEALAKHDDSLSETYATVVAEAPTDINILSVRDAVMHMDLADQPVMMFRNSATGTLNVVYRRTDGHVGWIDTQSGSSLG</sequence>
<comment type="similarity">
    <text evidence="4">Belongs to the HPF/YfiA ribosome-associated protein family. Long HPF subfamily.</text>
</comment>
<dbReference type="GO" id="GO:0022627">
    <property type="term" value="C:cytosolic small ribosomal subunit"/>
    <property type="evidence" value="ECO:0007669"/>
    <property type="project" value="TreeGrafter"/>
</dbReference>
<gene>
    <name evidence="4" type="primary">hpf</name>
    <name evidence="6" type="ORF">GbCGDNIH3_0695</name>
</gene>
<dbReference type="KEGG" id="gbc:GbCGDNIH3_0695"/>
<reference evidence="7" key="1">
    <citation type="submission" date="2012-06" db="EMBL/GenBank/DDBJ databases">
        <title>Genome analysis of multiple Granulibacter bethesdensis isolates demonstrates substantial genome diversity.</title>
        <authorList>
            <person name="Greenberg D.E."/>
            <person name="Porcella S.F."/>
            <person name="Zarember K."/>
            <person name="Zelazny A.M."/>
            <person name="Bruno D."/>
            <person name="Martens C."/>
            <person name="Barbian K.D."/>
            <person name="Jaske E."/>
            <person name="Holland S.M."/>
        </authorList>
    </citation>
    <scope>NUCLEOTIDE SEQUENCE [LARGE SCALE GENOMIC DNA]</scope>
    <source>
        <strain evidence="7">CGDNIH3</strain>
    </source>
</reference>
<dbReference type="InterPro" id="IPR038416">
    <property type="entry name" value="Ribosom_S30AE_C_sf"/>
</dbReference>
<dbReference type="Pfam" id="PF02482">
    <property type="entry name" value="Ribosomal_S30AE"/>
    <property type="match status" value="1"/>
</dbReference>
<proteinExistence type="inferred from homology"/>
<dbReference type="EMBL" id="CP003181">
    <property type="protein sequence ID" value="AHJ62482.1"/>
    <property type="molecule type" value="Genomic_DNA"/>
</dbReference>
<evidence type="ECO:0000259" key="5">
    <source>
        <dbReference type="Pfam" id="PF16321"/>
    </source>
</evidence>
<dbReference type="Gene3D" id="3.30.505.50">
    <property type="entry name" value="Sigma 54 modulation/S30EA ribosomal protein, C-terminal domain"/>
    <property type="match status" value="1"/>
</dbReference>